<keyword evidence="1" id="KW-1133">Transmembrane helix</keyword>
<sequence>MVTYKEKIKKIFYYKNERRIYMNRKVLLSMLLIGVLMFGVGMGTYAYFTSVATSENNLFETGTLEIGDINTMDQVTIAASSTGIYPGWTSGVKTINVNNNGTLELQYRMSVSQFNDTAIDSLPASMNTLLYDGATPLQVSINGGTPQNINALGVNGFVNLGTIPANQSGTFTIEFSLPTAANNLYKNATGDFDFLFEATQVGNNAYTESGL</sequence>
<dbReference type="InterPro" id="IPR023833">
    <property type="entry name" value="Signal_pept_SipW-depend-type"/>
</dbReference>
<organism evidence="2 3">
    <name type="scientific">Anaeromicrobium sediminis</name>
    <dbReference type="NCBI Taxonomy" id="1478221"/>
    <lineage>
        <taxon>Bacteria</taxon>
        <taxon>Bacillati</taxon>
        <taxon>Bacillota</taxon>
        <taxon>Clostridia</taxon>
        <taxon>Peptostreptococcales</taxon>
        <taxon>Thermotaleaceae</taxon>
        <taxon>Anaeromicrobium</taxon>
    </lineage>
</organism>
<feature type="transmembrane region" description="Helical" evidence="1">
    <location>
        <begin position="26"/>
        <end position="48"/>
    </location>
</feature>
<evidence type="ECO:0008006" key="4">
    <source>
        <dbReference type="Google" id="ProtNLM"/>
    </source>
</evidence>
<name>A0A267MKN7_9FIRM</name>
<dbReference type="OrthoDB" id="1952422at2"/>
<proteinExistence type="predicted"/>
<dbReference type="AlphaFoldDB" id="A0A267MKN7"/>
<evidence type="ECO:0000256" key="1">
    <source>
        <dbReference type="SAM" id="Phobius"/>
    </source>
</evidence>
<keyword evidence="3" id="KW-1185">Reference proteome</keyword>
<accession>A0A267MKN7</accession>
<keyword evidence="1" id="KW-0472">Membrane</keyword>
<dbReference type="EMBL" id="NIBG01000005">
    <property type="protein sequence ID" value="PAB59972.1"/>
    <property type="molecule type" value="Genomic_DNA"/>
</dbReference>
<protein>
    <recommendedName>
        <fullName evidence="4">SipW-cognate class signal peptide</fullName>
    </recommendedName>
</protein>
<dbReference type="NCBIfam" id="TIGR04088">
    <property type="entry name" value="cognate_SipW"/>
    <property type="match status" value="1"/>
</dbReference>
<evidence type="ECO:0000313" key="2">
    <source>
        <dbReference type="EMBL" id="PAB59972.1"/>
    </source>
</evidence>
<evidence type="ECO:0000313" key="3">
    <source>
        <dbReference type="Proteomes" id="UP000216024"/>
    </source>
</evidence>
<gene>
    <name evidence="2" type="ORF">CCE28_08445</name>
</gene>
<keyword evidence="1" id="KW-0812">Transmembrane</keyword>
<dbReference type="Proteomes" id="UP000216024">
    <property type="component" value="Unassembled WGS sequence"/>
</dbReference>
<dbReference type="Pfam" id="PF12389">
    <property type="entry name" value="Peptidase_M73"/>
    <property type="match status" value="1"/>
</dbReference>
<reference evidence="2 3" key="1">
    <citation type="submission" date="2017-06" db="EMBL/GenBank/DDBJ databases">
        <title>Draft genome sequence of anaerobic fermentative bacterium Anaeromicrobium sediminis DY2726D isolated from West Pacific Ocean sediments.</title>
        <authorList>
            <person name="Zeng X."/>
        </authorList>
    </citation>
    <scope>NUCLEOTIDE SEQUENCE [LARGE SCALE GENOMIC DNA]</scope>
    <source>
        <strain evidence="2 3">DY2726D</strain>
    </source>
</reference>
<dbReference type="InterPro" id="IPR022121">
    <property type="entry name" value="Peptidase_M73_camelysin"/>
</dbReference>
<comment type="caution">
    <text evidence="2">The sequence shown here is derived from an EMBL/GenBank/DDBJ whole genome shotgun (WGS) entry which is preliminary data.</text>
</comment>